<evidence type="ECO:0000256" key="5">
    <source>
        <dbReference type="ARBA" id="ARBA00022777"/>
    </source>
</evidence>
<dbReference type="AlphaFoldDB" id="T1HCM6"/>
<name>T1HCM6_RHOPR</name>
<dbReference type="Gene3D" id="1.10.510.10">
    <property type="entry name" value="Transferase(Phosphotransferase) domain 1"/>
    <property type="match status" value="1"/>
</dbReference>
<accession>T1HCM6</accession>
<dbReference type="PROSITE" id="PS00108">
    <property type="entry name" value="PROTEIN_KINASE_ST"/>
    <property type="match status" value="1"/>
</dbReference>
<dbReference type="FunFam" id="1.10.510.10:FF:000551">
    <property type="entry name" value="Non-specific serine/threonine protein kinase"/>
    <property type="match status" value="1"/>
</dbReference>
<dbReference type="Proteomes" id="UP000015103">
    <property type="component" value="Unassembled WGS sequence"/>
</dbReference>
<dbReference type="eggNOG" id="KOG0598">
    <property type="taxonomic scope" value="Eukaryota"/>
</dbReference>
<dbReference type="InParanoid" id="T1HCM6"/>
<dbReference type="GO" id="GO:0035091">
    <property type="term" value="F:phosphatidylinositol binding"/>
    <property type="evidence" value="ECO:0007669"/>
    <property type="project" value="InterPro"/>
</dbReference>
<dbReference type="PANTHER" id="PTHR24351">
    <property type="entry name" value="RIBOSOMAL PROTEIN S6 KINASE"/>
    <property type="match status" value="1"/>
</dbReference>
<reference evidence="7" key="1">
    <citation type="submission" date="2015-05" db="UniProtKB">
        <authorList>
            <consortium name="EnsemblMetazoa"/>
        </authorList>
    </citation>
    <scope>IDENTIFICATION</scope>
</reference>
<dbReference type="STRING" id="13249.T1HCM6"/>
<dbReference type="EMBL" id="ACPB03005192">
    <property type="status" value="NOT_ANNOTATED_CDS"/>
    <property type="molecule type" value="Genomic_DNA"/>
</dbReference>
<dbReference type="SUPFAM" id="SSF56112">
    <property type="entry name" value="Protein kinase-like (PK-like)"/>
    <property type="match status" value="1"/>
</dbReference>
<dbReference type="Pfam" id="PF00069">
    <property type="entry name" value="Pkinase"/>
    <property type="match status" value="1"/>
</dbReference>
<keyword evidence="6" id="KW-0067">ATP-binding</keyword>
<evidence type="ECO:0000256" key="3">
    <source>
        <dbReference type="ARBA" id="ARBA00022679"/>
    </source>
</evidence>
<dbReference type="SUPFAM" id="SSF64268">
    <property type="entry name" value="PX domain"/>
    <property type="match status" value="1"/>
</dbReference>
<sequence>MSSEIDSKTWMYKFWNFLLKVYKVTVETPQECWFVFRRYNEFYKLHDSLKKQVLSKKLIMKRNEVRHIMSERNVLLKNLEHPFLVGLKFSFQTFDNLYFVLDYINGGDLYYHLQRETRFSEARARFYAAEITCAVGHLHSLGVIYRDLKPENILVDSDGHIMLTDFGLSKESDRTDTLCGTPQYLAPEVIRKEVCYTKSTTQMAYKIYRDFW</sequence>
<dbReference type="EnsemblMetazoa" id="RPRC001790-RA">
    <property type="protein sequence ID" value="RPRC001790-PA"/>
    <property type="gene ID" value="RPRC001790"/>
</dbReference>
<dbReference type="HOGENOM" id="CLU_000288_63_0_1"/>
<evidence type="ECO:0000256" key="2">
    <source>
        <dbReference type="ARBA" id="ARBA00022527"/>
    </source>
</evidence>
<dbReference type="EMBL" id="ACPB03005193">
    <property type="status" value="NOT_ANNOTATED_CDS"/>
    <property type="molecule type" value="Genomic_DNA"/>
</dbReference>
<keyword evidence="2" id="KW-0723">Serine/threonine-protein kinase</keyword>
<evidence type="ECO:0000313" key="8">
    <source>
        <dbReference type="Proteomes" id="UP000015103"/>
    </source>
</evidence>
<dbReference type="OMA" id="HDIHRDE"/>
<dbReference type="GO" id="GO:0005524">
    <property type="term" value="F:ATP binding"/>
    <property type="evidence" value="ECO:0007669"/>
    <property type="project" value="UniProtKB-KW"/>
</dbReference>
<dbReference type="PROSITE" id="PS50011">
    <property type="entry name" value="PROTEIN_KINASE_DOM"/>
    <property type="match status" value="1"/>
</dbReference>
<dbReference type="Gene3D" id="3.30.200.20">
    <property type="entry name" value="Phosphorylase Kinase, domain 1"/>
    <property type="match status" value="1"/>
</dbReference>
<dbReference type="InterPro" id="IPR008271">
    <property type="entry name" value="Ser/Thr_kinase_AS"/>
</dbReference>
<evidence type="ECO:0000256" key="1">
    <source>
        <dbReference type="ARBA" id="ARBA00009903"/>
    </source>
</evidence>
<evidence type="ECO:0000256" key="6">
    <source>
        <dbReference type="ARBA" id="ARBA00022840"/>
    </source>
</evidence>
<dbReference type="GO" id="GO:0004674">
    <property type="term" value="F:protein serine/threonine kinase activity"/>
    <property type="evidence" value="ECO:0007669"/>
    <property type="project" value="UniProtKB-KW"/>
</dbReference>
<dbReference type="EMBL" id="ACPB03005194">
    <property type="status" value="NOT_ANNOTATED_CDS"/>
    <property type="molecule type" value="Genomic_DNA"/>
</dbReference>
<dbReference type="VEuPathDB" id="VectorBase:RPRC001790"/>
<protein>
    <submittedName>
        <fullName evidence="7">Protein kinase domain-containing protein</fullName>
    </submittedName>
</protein>
<evidence type="ECO:0000313" key="7">
    <source>
        <dbReference type="EnsemblMetazoa" id="RPRC001790-PA"/>
    </source>
</evidence>
<keyword evidence="8" id="KW-1185">Reference proteome</keyword>
<dbReference type="InterPro" id="IPR011009">
    <property type="entry name" value="Kinase-like_dom_sf"/>
</dbReference>
<dbReference type="InterPro" id="IPR000719">
    <property type="entry name" value="Prot_kinase_dom"/>
</dbReference>
<organism evidence="7 8">
    <name type="scientific">Rhodnius prolixus</name>
    <name type="common">Triatomid bug</name>
    <dbReference type="NCBI Taxonomy" id="13249"/>
    <lineage>
        <taxon>Eukaryota</taxon>
        <taxon>Metazoa</taxon>
        <taxon>Ecdysozoa</taxon>
        <taxon>Arthropoda</taxon>
        <taxon>Hexapoda</taxon>
        <taxon>Insecta</taxon>
        <taxon>Pterygota</taxon>
        <taxon>Neoptera</taxon>
        <taxon>Paraneoptera</taxon>
        <taxon>Hemiptera</taxon>
        <taxon>Heteroptera</taxon>
        <taxon>Panheteroptera</taxon>
        <taxon>Cimicomorpha</taxon>
        <taxon>Reduviidae</taxon>
        <taxon>Triatominae</taxon>
        <taxon>Rhodnius</taxon>
    </lineage>
</organism>
<keyword evidence="5" id="KW-0418">Kinase</keyword>
<keyword evidence="3" id="KW-0808">Transferase</keyword>
<comment type="similarity">
    <text evidence="1">Belongs to the protein kinase superfamily. AGC Ser/Thr protein kinase family.</text>
</comment>
<dbReference type="InterPro" id="IPR036871">
    <property type="entry name" value="PX_dom_sf"/>
</dbReference>
<evidence type="ECO:0000256" key="4">
    <source>
        <dbReference type="ARBA" id="ARBA00022741"/>
    </source>
</evidence>
<proteinExistence type="inferred from homology"/>
<keyword evidence="4" id="KW-0547">Nucleotide-binding</keyword>
<dbReference type="SMART" id="SM00220">
    <property type="entry name" value="S_TKc"/>
    <property type="match status" value="1"/>
</dbReference>